<gene>
    <name evidence="2" type="ORF">N47_B19990</name>
</gene>
<feature type="domain" description="Glycosyl hydrolase family 13 catalytic" evidence="1">
    <location>
        <begin position="68"/>
        <end position="554"/>
    </location>
</feature>
<protein>
    <recommendedName>
        <fullName evidence="1">Glycosyl hydrolase family 13 catalytic domain-containing protein</fullName>
    </recommendedName>
</protein>
<dbReference type="InterPro" id="IPR006047">
    <property type="entry name" value="GH13_cat_dom"/>
</dbReference>
<accession>E1YE94</accession>
<reference evidence="2" key="1">
    <citation type="journal article" date="2011" name="Environ. Microbiol.">
        <title>Genomic insights into the metabolic potential of the polycyclic aromatic hydrocarbon degrading sulfate-reducing Deltaproteobacterium N47.</title>
        <authorList>
            <person name="Bergmann F."/>
            <person name="Selesi D."/>
            <person name="Weinmaier T."/>
            <person name="Tischler P."/>
            <person name="Rattei T."/>
            <person name="Meckenstock R.U."/>
        </authorList>
    </citation>
    <scope>NUCLEOTIDE SEQUENCE</scope>
</reference>
<dbReference type="CAZy" id="GH13">
    <property type="family name" value="Glycoside Hydrolase Family 13"/>
</dbReference>
<dbReference type="GO" id="GO:0005975">
    <property type="term" value="P:carbohydrate metabolic process"/>
    <property type="evidence" value="ECO:0007669"/>
    <property type="project" value="InterPro"/>
</dbReference>
<dbReference type="PANTHER" id="PTHR10357">
    <property type="entry name" value="ALPHA-AMYLASE FAMILY MEMBER"/>
    <property type="match status" value="1"/>
</dbReference>
<dbReference type="InterPro" id="IPR017853">
    <property type="entry name" value="GH"/>
</dbReference>
<dbReference type="Gene3D" id="3.20.20.80">
    <property type="entry name" value="Glycosidases"/>
    <property type="match status" value="1"/>
</dbReference>
<evidence type="ECO:0000313" key="2">
    <source>
        <dbReference type="EMBL" id="CBX28853.1"/>
    </source>
</evidence>
<dbReference type="PANTHER" id="PTHR10357:SF209">
    <property type="entry name" value="PERIPLASMIC ALPHA-AMYLASE"/>
    <property type="match status" value="1"/>
</dbReference>
<proteinExistence type="predicted"/>
<dbReference type="SUPFAM" id="SSF51445">
    <property type="entry name" value="(Trans)glycosidases"/>
    <property type="match status" value="1"/>
</dbReference>
<dbReference type="AlphaFoldDB" id="E1YE94"/>
<organism evidence="2">
    <name type="scientific">uncultured Desulfobacterium sp</name>
    <dbReference type="NCBI Taxonomy" id="201089"/>
    <lineage>
        <taxon>Bacteria</taxon>
        <taxon>Pseudomonadati</taxon>
        <taxon>Thermodesulfobacteriota</taxon>
        <taxon>Desulfobacteria</taxon>
        <taxon>Desulfobacterales</taxon>
        <taxon>Desulfobacteriaceae</taxon>
        <taxon>Desulfobacterium</taxon>
        <taxon>environmental samples</taxon>
    </lineage>
</organism>
<dbReference type="SMART" id="SM00642">
    <property type="entry name" value="Aamy"/>
    <property type="match status" value="1"/>
</dbReference>
<dbReference type="Pfam" id="PF00128">
    <property type="entry name" value="Alpha-amylase"/>
    <property type="match status" value="2"/>
</dbReference>
<sequence length="685" mass="77591">MYIKRNFCLWNFSKEMKYITNRRYPMDNIISILKKQAPANLDDALANWPVRKKYNRSPGDWRDQVFYFLLPDRFSNGKERPGRLLDADISTVEGLAKVRALRKTDWLWNKWQDSGENRFQGGTLAGVRSKLNYLEKLGISTLWIGPVFRQRVELNTYHGYGVQDFLDVDPRFGSRRDLIDLVNAAHDRNMYVVLDIIFNHSGCNWLYDTSAGDIFQPGYLPPFGNYSPIWPRNGFGSAIMDNGQKLGRDDYIWPVDLQGFGSYIRAGSGDLGKGDINDENAEHKRTDFCDLRKFNLFSDDTLRFLTLVYQYWLALSDIDGYRIDTFKHVSFEQARNFCNALKEYAEDLDKDDFFLVAEVAGGNSAEDRYLDVTGRNLNACLDIGEQRETICNTGKGTEPSARFFAGFNYYDEGMGSHRNWGSKHLSVADDHDHVFGAKLRLAVDASNDHQSAAVTAMQLFTLGIPCIYYGTEQSLAGGAEPDQRKYLNGWGSKDCLLREAMFGPKYPRASGFAGTKGEIDETLTGFGPHGTSGWHVFNAKHPVYTRISKLSEVRKAFKPLRRGRQYPRPVSNFGNAFMFYGEGEIIAWSRIFDDQEVLVVINPHGTQERGGRILVDGRLSAEGMQIIANTDPAASERMKEGVVVNVDSLNEYRFVCLDKWLLGPSETMVLANRSATEAAGLNWKG</sequence>
<evidence type="ECO:0000259" key="1">
    <source>
        <dbReference type="SMART" id="SM00642"/>
    </source>
</evidence>
<dbReference type="CDD" id="cd11352">
    <property type="entry name" value="AmyAc_5"/>
    <property type="match status" value="1"/>
</dbReference>
<name>E1YE94_9BACT</name>
<dbReference type="EMBL" id="FR695870">
    <property type="protein sequence ID" value="CBX28853.1"/>
    <property type="molecule type" value="Genomic_DNA"/>
</dbReference>